<evidence type="ECO:0000259" key="4">
    <source>
        <dbReference type="Pfam" id="PF00281"/>
    </source>
</evidence>
<dbReference type="AlphaFoldDB" id="A0A3B0RFU3"/>
<dbReference type="HAMAP" id="MF_01333_B">
    <property type="entry name" value="Ribosomal_uL5_B"/>
    <property type="match status" value="1"/>
</dbReference>
<evidence type="ECO:0000313" key="6">
    <source>
        <dbReference type="EMBL" id="VAV83513.1"/>
    </source>
</evidence>
<dbReference type="Gene3D" id="3.30.1440.10">
    <property type="match status" value="1"/>
</dbReference>
<dbReference type="InterPro" id="IPR031309">
    <property type="entry name" value="Ribosomal_uL5_C"/>
</dbReference>
<accession>A0A3B0RFU3</accession>
<feature type="domain" description="Large ribosomal subunit protein uL5 N-terminal" evidence="4">
    <location>
        <begin position="25"/>
        <end position="81"/>
    </location>
</feature>
<dbReference type="Pfam" id="PF00281">
    <property type="entry name" value="Ribosomal_L5"/>
    <property type="match status" value="1"/>
</dbReference>
<sequence>MTPRLKEFYTKEAIPALMKECKYKNVMQVPKLTKITLNMGLGEAVKDVKIVEAAVRDMTAIAGQKPVVTRAKKSIATFKLREGMPIGCMVTLRGARMYEFLDRLINFSMPRIRDFKGVSDKSFDGRGSYTVGIKEQIMFPEIEYDKIDKIRGMNITFNTTAPTDEEAKALLKQFGMPFRR</sequence>
<dbReference type="GO" id="GO:0003735">
    <property type="term" value="F:structural constituent of ribosome"/>
    <property type="evidence" value="ECO:0007669"/>
    <property type="project" value="InterPro"/>
</dbReference>
<organism evidence="6">
    <name type="scientific">hydrothermal vent metagenome</name>
    <dbReference type="NCBI Taxonomy" id="652676"/>
    <lineage>
        <taxon>unclassified sequences</taxon>
        <taxon>metagenomes</taxon>
        <taxon>ecological metagenomes</taxon>
    </lineage>
</organism>
<protein>
    <submittedName>
        <fullName evidence="6">LSU ribosomal protein L5p (L11e)</fullName>
    </submittedName>
</protein>
<feature type="domain" description="Large ribosomal subunit protein uL5 C-terminal" evidence="5">
    <location>
        <begin position="85"/>
        <end position="178"/>
    </location>
</feature>
<dbReference type="SUPFAM" id="SSF55282">
    <property type="entry name" value="RL5-like"/>
    <property type="match status" value="1"/>
</dbReference>
<dbReference type="PANTHER" id="PTHR11994">
    <property type="entry name" value="60S RIBOSOMAL PROTEIN L11-RELATED"/>
    <property type="match status" value="1"/>
</dbReference>
<keyword evidence="2 6" id="KW-0689">Ribosomal protein</keyword>
<dbReference type="Pfam" id="PF00673">
    <property type="entry name" value="Ribosomal_L5_C"/>
    <property type="match status" value="1"/>
</dbReference>
<gene>
    <name evidence="6" type="ORF">MNBD_DELTA01-1441</name>
</gene>
<evidence type="ECO:0000259" key="5">
    <source>
        <dbReference type="Pfam" id="PF00673"/>
    </source>
</evidence>
<proteinExistence type="inferred from homology"/>
<dbReference type="GO" id="GO:0005840">
    <property type="term" value="C:ribosome"/>
    <property type="evidence" value="ECO:0007669"/>
    <property type="project" value="UniProtKB-KW"/>
</dbReference>
<evidence type="ECO:0000256" key="2">
    <source>
        <dbReference type="ARBA" id="ARBA00022980"/>
    </source>
</evidence>
<comment type="similarity">
    <text evidence="1">Belongs to the universal ribosomal protein uL5 family.</text>
</comment>
<dbReference type="GO" id="GO:0006412">
    <property type="term" value="P:translation"/>
    <property type="evidence" value="ECO:0007669"/>
    <property type="project" value="InterPro"/>
</dbReference>
<evidence type="ECO:0000256" key="3">
    <source>
        <dbReference type="ARBA" id="ARBA00023274"/>
    </source>
</evidence>
<dbReference type="InterPro" id="IPR020930">
    <property type="entry name" value="Ribosomal_uL5_bac-type"/>
</dbReference>
<dbReference type="InterPro" id="IPR020929">
    <property type="entry name" value="Ribosomal_uL5_CS"/>
</dbReference>
<keyword evidence="3" id="KW-0687">Ribonucleoprotein</keyword>
<dbReference type="InterPro" id="IPR002132">
    <property type="entry name" value="Ribosomal_uL5"/>
</dbReference>
<dbReference type="GO" id="GO:1990904">
    <property type="term" value="C:ribonucleoprotein complex"/>
    <property type="evidence" value="ECO:0007669"/>
    <property type="project" value="UniProtKB-KW"/>
</dbReference>
<dbReference type="NCBIfam" id="NF000585">
    <property type="entry name" value="PRK00010.1"/>
    <property type="match status" value="1"/>
</dbReference>
<name>A0A3B0RFU3_9ZZZZ</name>
<dbReference type="InterPro" id="IPR031310">
    <property type="entry name" value="Ribosomal_uL5_N"/>
</dbReference>
<dbReference type="EMBL" id="UOEA01000042">
    <property type="protein sequence ID" value="VAV83513.1"/>
    <property type="molecule type" value="Genomic_DNA"/>
</dbReference>
<reference evidence="6" key="1">
    <citation type="submission" date="2018-06" db="EMBL/GenBank/DDBJ databases">
        <authorList>
            <person name="Zhirakovskaya E."/>
        </authorList>
    </citation>
    <scope>NUCLEOTIDE SEQUENCE</scope>
</reference>
<evidence type="ECO:0000256" key="1">
    <source>
        <dbReference type="ARBA" id="ARBA00008553"/>
    </source>
</evidence>
<dbReference type="PIRSF" id="PIRSF002161">
    <property type="entry name" value="Ribosomal_L5"/>
    <property type="match status" value="1"/>
</dbReference>
<dbReference type="PROSITE" id="PS00358">
    <property type="entry name" value="RIBOSOMAL_L5"/>
    <property type="match status" value="1"/>
</dbReference>
<dbReference type="FunFam" id="3.30.1440.10:FF:000001">
    <property type="entry name" value="50S ribosomal protein L5"/>
    <property type="match status" value="1"/>
</dbReference>
<dbReference type="InterPro" id="IPR022803">
    <property type="entry name" value="Ribosomal_uL5_dom_sf"/>
</dbReference>